<dbReference type="SUPFAM" id="SSF50156">
    <property type="entry name" value="PDZ domain-like"/>
    <property type="match status" value="1"/>
</dbReference>
<dbReference type="PANTHER" id="PTHR43343:SF3">
    <property type="entry name" value="PROTEASE DO-LIKE 8, CHLOROPLASTIC"/>
    <property type="match status" value="1"/>
</dbReference>
<dbReference type="InterPro" id="IPR036034">
    <property type="entry name" value="PDZ_sf"/>
</dbReference>
<organism evidence="4 5">
    <name type="scientific">Kitasatospora xanthocidica</name>
    <dbReference type="NCBI Taxonomy" id="83382"/>
    <lineage>
        <taxon>Bacteria</taxon>
        <taxon>Bacillati</taxon>
        <taxon>Actinomycetota</taxon>
        <taxon>Actinomycetes</taxon>
        <taxon>Kitasatosporales</taxon>
        <taxon>Streptomycetaceae</taxon>
        <taxon>Kitasatospora</taxon>
    </lineage>
</organism>
<dbReference type="InterPro" id="IPR001940">
    <property type="entry name" value="Peptidase_S1C"/>
</dbReference>
<evidence type="ECO:0000313" key="4">
    <source>
        <dbReference type="EMBL" id="RGD55559.1"/>
    </source>
</evidence>
<dbReference type="SMART" id="SM00228">
    <property type="entry name" value="PDZ"/>
    <property type="match status" value="1"/>
</dbReference>
<comment type="caution">
    <text evidence="4">The sequence shown here is derived from an EMBL/GenBank/DDBJ whole genome shotgun (WGS) entry which is preliminary data.</text>
</comment>
<protein>
    <submittedName>
        <fullName evidence="4">PDZ domain-containing protein</fullName>
    </submittedName>
</protein>
<dbReference type="EMBL" id="QVIG01000003">
    <property type="protein sequence ID" value="RGD55559.1"/>
    <property type="molecule type" value="Genomic_DNA"/>
</dbReference>
<evidence type="ECO:0000256" key="1">
    <source>
        <dbReference type="ARBA" id="ARBA00022670"/>
    </source>
</evidence>
<dbReference type="GO" id="GO:0004252">
    <property type="term" value="F:serine-type endopeptidase activity"/>
    <property type="evidence" value="ECO:0007669"/>
    <property type="project" value="InterPro"/>
</dbReference>
<sequence length="327" mass="32585">MADTLPGPGPVAEAEAPLDAYSRVVTSVAAALTPRVAALQVPRRGRGGWFSTALGSAVVFTEDGFLLTNAHVVGHADAGTLAFADGTTSPFHTIGADPLSDLAVLRADGPTPSPVTLGEATGLRVGQLVVAVGNPLGLAGSVTAGVVSALGRSIPARSGSAVRVIDNVIQTDAALNPGNSGGALATADGQVVGITTAVAGNGLGLAVPIDATSRRIVAALLADGRIRRAYLGLAGVPAPLPPALRHRTGQRTGLRIVEVVPGAPADRAGLHEGDLLLTAAGEPMGSAQALQRLMLADAIGRPLPLTVLRGEALVDVLAVPAELPADD</sequence>
<dbReference type="Pfam" id="PF13365">
    <property type="entry name" value="Trypsin_2"/>
    <property type="match status" value="1"/>
</dbReference>
<dbReference type="InterPro" id="IPR051201">
    <property type="entry name" value="Chloro_Bact_Ser_Proteases"/>
</dbReference>
<evidence type="ECO:0000259" key="3">
    <source>
        <dbReference type="PROSITE" id="PS50106"/>
    </source>
</evidence>
<dbReference type="PRINTS" id="PR00834">
    <property type="entry name" value="PROTEASES2C"/>
</dbReference>
<evidence type="ECO:0000313" key="5">
    <source>
        <dbReference type="Proteomes" id="UP000263377"/>
    </source>
</evidence>
<dbReference type="Proteomes" id="UP000263377">
    <property type="component" value="Unassembled WGS sequence"/>
</dbReference>
<dbReference type="AlphaFoldDB" id="A0A372ZI81"/>
<proteinExistence type="predicted"/>
<dbReference type="InterPro" id="IPR001478">
    <property type="entry name" value="PDZ"/>
</dbReference>
<keyword evidence="5" id="KW-1185">Reference proteome</keyword>
<reference evidence="4 5" key="1">
    <citation type="submission" date="2018-08" db="EMBL/GenBank/DDBJ databases">
        <title>Diversity &amp; Physiological Properties of Lignin-Decomposing Actinobacteria from Soil.</title>
        <authorList>
            <person name="Roh S.G."/>
            <person name="Kim S.B."/>
        </authorList>
    </citation>
    <scope>NUCLEOTIDE SEQUENCE [LARGE SCALE GENOMIC DNA]</scope>
    <source>
        <strain evidence="4 5">MMS17-GH009</strain>
    </source>
</reference>
<dbReference type="PANTHER" id="PTHR43343">
    <property type="entry name" value="PEPTIDASE S12"/>
    <property type="match status" value="1"/>
</dbReference>
<name>A0A372ZI81_9ACTN</name>
<keyword evidence="2" id="KW-0378">Hydrolase</keyword>
<keyword evidence="1" id="KW-0645">Protease</keyword>
<dbReference type="Gene3D" id="2.30.42.10">
    <property type="match status" value="1"/>
</dbReference>
<accession>A0A372ZI81</accession>
<dbReference type="SUPFAM" id="SSF50494">
    <property type="entry name" value="Trypsin-like serine proteases"/>
    <property type="match status" value="1"/>
</dbReference>
<gene>
    <name evidence="4" type="ORF">DR950_40125</name>
</gene>
<dbReference type="Pfam" id="PF13180">
    <property type="entry name" value="PDZ_2"/>
    <property type="match status" value="1"/>
</dbReference>
<dbReference type="RefSeq" id="WP_117492906.1">
    <property type="nucleotide sequence ID" value="NZ_QVIG01000003.1"/>
</dbReference>
<feature type="domain" description="PDZ" evidence="3">
    <location>
        <begin position="253"/>
        <end position="311"/>
    </location>
</feature>
<dbReference type="Gene3D" id="2.40.10.120">
    <property type="match status" value="1"/>
</dbReference>
<dbReference type="InterPro" id="IPR009003">
    <property type="entry name" value="Peptidase_S1_PA"/>
</dbReference>
<dbReference type="PROSITE" id="PS50106">
    <property type="entry name" value="PDZ"/>
    <property type="match status" value="1"/>
</dbReference>
<dbReference type="GO" id="GO:0006508">
    <property type="term" value="P:proteolysis"/>
    <property type="evidence" value="ECO:0007669"/>
    <property type="project" value="UniProtKB-KW"/>
</dbReference>
<evidence type="ECO:0000256" key="2">
    <source>
        <dbReference type="ARBA" id="ARBA00022801"/>
    </source>
</evidence>